<evidence type="ECO:0000256" key="12">
    <source>
        <dbReference type="ARBA" id="ARBA00023180"/>
    </source>
</evidence>
<protein>
    <recommendedName>
        <fullName evidence="5">Transmembrane protein 138</fullName>
    </recommendedName>
</protein>
<keyword evidence="8" id="KW-0970">Cilium biogenesis/degradation</keyword>
<evidence type="ECO:0000256" key="8">
    <source>
        <dbReference type="ARBA" id="ARBA00022794"/>
    </source>
</evidence>
<evidence type="ECO:0000256" key="10">
    <source>
        <dbReference type="ARBA" id="ARBA00023069"/>
    </source>
</evidence>
<comment type="similarity">
    <text evidence="4">Belongs to the TMEM138 family.</text>
</comment>
<reference evidence="17" key="1">
    <citation type="submission" date="2016-06" db="UniProtKB">
        <authorList>
            <consortium name="WormBaseParasite"/>
        </authorList>
    </citation>
    <scope>IDENTIFICATION</scope>
</reference>
<evidence type="ECO:0000256" key="14">
    <source>
        <dbReference type="SAM" id="Phobius"/>
    </source>
</evidence>
<evidence type="ECO:0000313" key="16">
    <source>
        <dbReference type="Proteomes" id="UP000270296"/>
    </source>
</evidence>
<evidence type="ECO:0000256" key="4">
    <source>
        <dbReference type="ARBA" id="ARBA00010572"/>
    </source>
</evidence>
<evidence type="ECO:0000313" key="17">
    <source>
        <dbReference type="WBParaSite" id="SBAD_0001014001-mRNA-1"/>
    </source>
</evidence>
<dbReference type="OrthoDB" id="189688at2759"/>
<keyword evidence="11 14" id="KW-0472">Membrane</keyword>
<proteinExistence type="inferred from homology"/>
<evidence type="ECO:0000313" key="15">
    <source>
        <dbReference type="EMBL" id="VDP26042.1"/>
    </source>
</evidence>
<dbReference type="InterPro" id="IPR024133">
    <property type="entry name" value="TM_138"/>
</dbReference>
<evidence type="ECO:0000256" key="13">
    <source>
        <dbReference type="ARBA" id="ARBA00023273"/>
    </source>
</evidence>
<feature type="transmembrane region" description="Helical" evidence="14">
    <location>
        <begin position="52"/>
        <end position="75"/>
    </location>
</feature>
<keyword evidence="12" id="KW-0325">Glycoprotein</keyword>
<feature type="transmembrane region" description="Helical" evidence="14">
    <location>
        <begin position="6"/>
        <end position="31"/>
    </location>
</feature>
<keyword evidence="7 14" id="KW-0812">Transmembrane</keyword>
<dbReference type="GO" id="GO:0005774">
    <property type="term" value="C:vacuolar membrane"/>
    <property type="evidence" value="ECO:0007669"/>
    <property type="project" value="UniProtKB-SubCell"/>
</dbReference>
<evidence type="ECO:0000256" key="1">
    <source>
        <dbReference type="ARBA" id="ARBA00003709"/>
    </source>
</evidence>
<dbReference type="GO" id="GO:0005929">
    <property type="term" value="C:cilium"/>
    <property type="evidence" value="ECO:0007669"/>
    <property type="project" value="UniProtKB-SubCell"/>
</dbReference>
<name>A0A183J1P2_9BILA</name>
<evidence type="ECO:0000256" key="3">
    <source>
        <dbReference type="ARBA" id="ARBA00004138"/>
    </source>
</evidence>
<dbReference type="GO" id="GO:0030030">
    <property type="term" value="P:cell projection organization"/>
    <property type="evidence" value="ECO:0007669"/>
    <property type="project" value="UniProtKB-KW"/>
</dbReference>
<evidence type="ECO:0000256" key="11">
    <source>
        <dbReference type="ARBA" id="ARBA00023136"/>
    </source>
</evidence>
<keyword evidence="6" id="KW-0926">Vacuole</keyword>
<keyword evidence="10" id="KW-0969">Cilium</keyword>
<reference evidence="15 16" key="2">
    <citation type="submission" date="2018-11" db="EMBL/GenBank/DDBJ databases">
        <authorList>
            <consortium name="Pathogen Informatics"/>
        </authorList>
    </citation>
    <scope>NUCLEOTIDE SEQUENCE [LARGE SCALE GENOMIC DNA]</scope>
</reference>
<dbReference type="AlphaFoldDB" id="A0A183J1P2"/>
<keyword evidence="13" id="KW-0966">Cell projection</keyword>
<dbReference type="Proteomes" id="UP000270296">
    <property type="component" value="Unassembled WGS sequence"/>
</dbReference>
<feature type="transmembrane region" description="Helical" evidence="14">
    <location>
        <begin position="81"/>
        <end position="108"/>
    </location>
</feature>
<evidence type="ECO:0000256" key="9">
    <source>
        <dbReference type="ARBA" id="ARBA00022989"/>
    </source>
</evidence>
<comment type="subcellular location">
    <subcellularLocation>
        <location evidence="3">Cell projection</location>
        <location evidence="3">Cilium</location>
    </subcellularLocation>
    <subcellularLocation>
        <location evidence="2">Vacuole membrane</location>
        <topology evidence="2">Multi-pass membrane protein</topology>
    </subcellularLocation>
</comment>
<accession>A0A183J1P2</accession>
<evidence type="ECO:0000256" key="6">
    <source>
        <dbReference type="ARBA" id="ARBA00022554"/>
    </source>
</evidence>
<dbReference type="Pfam" id="PF14935">
    <property type="entry name" value="TMEM138"/>
    <property type="match status" value="2"/>
</dbReference>
<keyword evidence="16" id="KW-1185">Reference proteome</keyword>
<evidence type="ECO:0000256" key="5">
    <source>
        <dbReference type="ARBA" id="ARBA00014515"/>
    </source>
</evidence>
<keyword evidence="9 14" id="KW-1133">Transmembrane helix</keyword>
<dbReference type="WBParaSite" id="SBAD_0001014001-mRNA-1">
    <property type="protein sequence ID" value="SBAD_0001014001-mRNA-1"/>
    <property type="gene ID" value="SBAD_0001014001"/>
</dbReference>
<comment type="function">
    <text evidence="1">Required for ciliogenesis.</text>
</comment>
<evidence type="ECO:0000256" key="7">
    <source>
        <dbReference type="ARBA" id="ARBA00022692"/>
    </source>
</evidence>
<organism evidence="17">
    <name type="scientific">Soboliphyme baturini</name>
    <dbReference type="NCBI Taxonomy" id="241478"/>
    <lineage>
        <taxon>Eukaryota</taxon>
        <taxon>Metazoa</taxon>
        <taxon>Ecdysozoa</taxon>
        <taxon>Nematoda</taxon>
        <taxon>Enoplea</taxon>
        <taxon>Dorylaimia</taxon>
        <taxon>Dioctophymatida</taxon>
        <taxon>Dioctophymatoidea</taxon>
        <taxon>Soboliphymatidae</taxon>
        <taxon>Soboliphyme</taxon>
    </lineage>
</organism>
<dbReference type="PANTHER" id="PTHR13306">
    <property type="entry name" value="TRANSMEMBRANE PROTEIN 138"/>
    <property type="match status" value="1"/>
</dbReference>
<dbReference type="PANTHER" id="PTHR13306:SF6">
    <property type="entry name" value="TRANSMEMBRANE PROTEIN 138"/>
    <property type="match status" value="1"/>
</dbReference>
<evidence type="ECO:0000256" key="2">
    <source>
        <dbReference type="ARBA" id="ARBA00004128"/>
    </source>
</evidence>
<sequence length="139" mass="16209">MQPEVHVIILAIQILMLIVDLTINAVAILFFHSNAIQLMLYAIQDTCLLMSLLLMFLNFFTTYVYQAGLISLLIARFRVSIIITFLYIAVTVAFHTYTLVGSLFYYYFYKRAAMLLTDPKYEGNSAWLMREIQKRFRTP</sequence>
<gene>
    <name evidence="15" type="ORF">SBAD_LOCUS9790</name>
</gene>
<dbReference type="EMBL" id="UZAM01013172">
    <property type="protein sequence ID" value="VDP26042.1"/>
    <property type="molecule type" value="Genomic_DNA"/>
</dbReference>